<proteinExistence type="predicted"/>
<evidence type="ECO:0000259" key="1">
    <source>
        <dbReference type="SMART" id="SM00065"/>
    </source>
</evidence>
<gene>
    <name evidence="2" type="ORF">ACEU0G_003763</name>
</gene>
<dbReference type="Pfam" id="PF01590">
    <property type="entry name" value="GAF"/>
    <property type="match status" value="1"/>
</dbReference>
<name>A0ABW7D1S6_9GAMM</name>
<dbReference type="RefSeq" id="WP_394163554.1">
    <property type="nucleotide sequence ID" value="NZ_JBHGCJ010000007.1"/>
</dbReference>
<dbReference type="EMBL" id="JBHGCJ010000007">
    <property type="protein sequence ID" value="MFG6109744.1"/>
    <property type="molecule type" value="Genomic_DNA"/>
</dbReference>
<evidence type="ECO:0000313" key="2">
    <source>
        <dbReference type="EMBL" id="MFG6109744.1"/>
    </source>
</evidence>
<dbReference type="InterPro" id="IPR029016">
    <property type="entry name" value="GAF-like_dom_sf"/>
</dbReference>
<comment type="caution">
    <text evidence="2">The sequence shown here is derived from an EMBL/GenBank/DDBJ whole genome shotgun (WGS) entry which is preliminary data.</text>
</comment>
<evidence type="ECO:0000313" key="3">
    <source>
        <dbReference type="Proteomes" id="UP001605261"/>
    </source>
</evidence>
<protein>
    <submittedName>
        <fullName evidence="2">GAF domain-containing protein</fullName>
    </submittedName>
</protein>
<reference evidence="2 3" key="1">
    <citation type="submission" date="2024-09" db="EMBL/GenBank/DDBJ databases">
        <authorList>
            <consortium name="All-Russian atlas of soil microorganisms"/>
            <consortium name="as a basis for the search for new antimicrobial producers and enzymes with unique properties"/>
            <person name="Sokolova E.A."/>
            <person name="Voronina E.N."/>
        </authorList>
    </citation>
    <scope>NUCLEOTIDE SEQUENCE [LARGE SCALE GENOMIC DNA]</scope>
    <source>
        <strain evidence="2 3">AF-22b-331.1</strain>
    </source>
</reference>
<organism evidence="2 3">
    <name type="scientific">Stenotrophomonas nematodicola</name>
    <dbReference type="NCBI Taxonomy" id="2656746"/>
    <lineage>
        <taxon>Bacteria</taxon>
        <taxon>Pseudomonadati</taxon>
        <taxon>Pseudomonadota</taxon>
        <taxon>Gammaproteobacteria</taxon>
        <taxon>Lysobacterales</taxon>
        <taxon>Lysobacteraceae</taxon>
        <taxon>Stenotrophomonas</taxon>
    </lineage>
</organism>
<dbReference type="InterPro" id="IPR003018">
    <property type="entry name" value="GAF"/>
</dbReference>
<keyword evidence="3" id="KW-1185">Reference proteome</keyword>
<accession>A0ABW7D1S6</accession>
<dbReference type="Proteomes" id="UP001605261">
    <property type="component" value="Unassembled WGS sequence"/>
</dbReference>
<feature type="domain" description="GAF" evidence="1">
    <location>
        <begin position="135"/>
        <end position="282"/>
    </location>
</feature>
<sequence>MYTGTGFPSVIGVDLPGLRDGPATGRVIVSALLDAVPTGAWMRVLDRLAWPSLRLDHGVEQLRLVGQGIHFVGDIRNGRELSAAVRALFDRVTAEVLASRIAALETPDDEAWSGGPEAALHASRDPRLADVVALLALPAVPALLGMASRTTGMRFVAVARVTAERWTACAVHDLLGFGLAPGQDLVLETTLCDEIRQHQQTVQFDQASLHPVFSSHPTPALYGFESYLSVPMFRRDGSLFGTMCALDPQPSQLDAVSVRCFEVLAPWVGAQLELDERQAPGEDRSPQTIRAALDAVAEQAARIAAEAAPSSALQQTAQRIRAVSILPG</sequence>
<dbReference type="SMART" id="SM00065">
    <property type="entry name" value="GAF"/>
    <property type="match status" value="1"/>
</dbReference>
<dbReference type="SUPFAM" id="SSF55781">
    <property type="entry name" value="GAF domain-like"/>
    <property type="match status" value="1"/>
</dbReference>
<dbReference type="Gene3D" id="3.30.450.40">
    <property type="match status" value="1"/>
</dbReference>